<evidence type="ECO:0000313" key="4">
    <source>
        <dbReference type="EMBL" id="GKU94732.1"/>
    </source>
</evidence>
<keyword evidence="1" id="KW-0677">Repeat</keyword>
<dbReference type="GO" id="GO:0005509">
    <property type="term" value="F:calcium ion binding"/>
    <property type="evidence" value="ECO:0007669"/>
    <property type="project" value="InterPro"/>
</dbReference>
<organism evidence="4 5">
    <name type="scientific">Rubroshorea leprosula</name>
    <dbReference type="NCBI Taxonomy" id="152421"/>
    <lineage>
        <taxon>Eukaryota</taxon>
        <taxon>Viridiplantae</taxon>
        <taxon>Streptophyta</taxon>
        <taxon>Embryophyta</taxon>
        <taxon>Tracheophyta</taxon>
        <taxon>Spermatophyta</taxon>
        <taxon>Magnoliopsida</taxon>
        <taxon>eudicotyledons</taxon>
        <taxon>Gunneridae</taxon>
        <taxon>Pentapetalae</taxon>
        <taxon>rosids</taxon>
        <taxon>malvids</taxon>
        <taxon>Malvales</taxon>
        <taxon>Dipterocarpaceae</taxon>
        <taxon>Rubroshorea</taxon>
    </lineage>
</organism>
<dbReference type="InterPro" id="IPR011992">
    <property type="entry name" value="EF-hand-dom_pair"/>
</dbReference>
<reference evidence="4 5" key="1">
    <citation type="journal article" date="2021" name="Commun. Biol.">
        <title>The genome of Shorea leprosula (Dipterocarpaceae) highlights the ecological relevance of drought in aseasonal tropical rainforests.</title>
        <authorList>
            <person name="Ng K.K.S."/>
            <person name="Kobayashi M.J."/>
            <person name="Fawcett J.A."/>
            <person name="Hatakeyama M."/>
            <person name="Paape T."/>
            <person name="Ng C.H."/>
            <person name="Ang C.C."/>
            <person name="Tnah L.H."/>
            <person name="Lee C.T."/>
            <person name="Nishiyama T."/>
            <person name="Sese J."/>
            <person name="O'Brien M.J."/>
            <person name="Copetti D."/>
            <person name="Mohd Noor M.I."/>
            <person name="Ong R.C."/>
            <person name="Putra M."/>
            <person name="Sireger I.Z."/>
            <person name="Indrioko S."/>
            <person name="Kosugi Y."/>
            <person name="Izuno A."/>
            <person name="Isagi Y."/>
            <person name="Lee S.L."/>
            <person name="Shimizu K.K."/>
        </authorList>
    </citation>
    <scope>NUCLEOTIDE SEQUENCE [LARGE SCALE GENOMIC DNA]</scope>
    <source>
        <strain evidence="4">214</strain>
    </source>
</reference>
<dbReference type="Proteomes" id="UP001054252">
    <property type="component" value="Unassembled WGS sequence"/>
</dbReference>
<dbReference type="AlphaFoldDB" id="A0AAV5I0R4"/>
<feature type="domain" description="EF-hand" evidence="3">
    <location>
        <begin position="15"/>
        <end position="50"/>
    </location>
</feature>
<dbReference type="PANTHER" id="PTHR23050">
    <property type="entry name" value="CALCIUM BINDING PROTEIN"/>
    <property type="match status" value="1"/>
</dbReference>
<dbReference type="Gene3D" id="1.10.238.10">
    <property type="entry name" value="EF-hand"/>
    <property type="match status" value="1"/>
</dbReference>
<evidence type="ECO:0000259" key="3">
    <source>
        <dbReference type="PROSITE" id="PS50222"/>
    </source>
</evidence>
<dbReference type="SUPFAM" id="SSF47473">
    <property type="entry name" value="EF-hand"/>
    <property type="match status" value="1"/>
</dbReference>
<keyword evidence="2" id="KW-0106">Calcium</keyword>
<gene>
    <name evidence="4" type="ORF">SLEP1_g8178</name>
</gene>
<accession>A0AAV5I0R4</accession>
<dbReference type="PROSITE" id="PS00018">
    <property type="entry name" value="EF_HAND_1"/>
    <property type="match status" value="1"/>
</dbReference>
<protein>
    <recommendedName>
        <fullName evidence="3">EF-hand domain-containing protein</fullName>
    </recommendedName>
</protein>
<evidence type="ECO:0000313" key="5">
    <source>
        <dbReference type="Proteomes" id="UP001054252"/>
    </source>
</evidence>
<evidence type="ECO:0000256" key="1">
    <source>
        <dbReference type="ARBA" id="ARBA00022737"/>
    </source>
</evidence>
<proteinExistence type="predicted"/>
<comment type="caution">
    <text evidence="4">The sequence shown here is derived from an EMBL/GenBank/DDBJ whole genome shotgun (WGS) entry which is preliminary data.</text>
</comment>
<dbReference type="InterPro" id="IPR002048">
    <property type="entry name" value="EF_hand_dom"/>
</dbReference>
<evidence type="ECO:0000256" key="2">
    <source>
        <dbReference type="ARBA" id="ARBA00022837"/>
    </source>
</evidence>
<dbReference type="InterPro" id="IPR050145">
    <property type="entry name" value="Centrin_CML-like"/>
</dbReference>
<dbReference type="InterPro" id="IPR018247">
    <property type="entry name" value="EF_Hand_1_Ca_BS"/>
</dbReference>
<sequence>MAFMQCLEMHPSREMTVDEFKAWLQQFDTNHDGQISRRELNNALHSMRTWFAWWKARQAMKAADVNHDGRIDNGMEIEKLFNYAQQRLHMKICQSDW</sequence>
<name>A0AAV5I0R4_9ROSI</name>
<dbReference type="SMART" id="SM00054">
    <property type="entry name" value="EFh"/>
    <property type="match status" value="1"/>
</dbReference>
<dbReference type="Pfam" id="PF13202">
    <property type="entry name" value="EF-hand_5"/>
    <property type="match status" value="2"/>
</dbReference>
<dbReference type="PROSITE" id="PS50222">
    <property type="entry name" value="EF_HAND_2"/>
    <property type="match status" value="1"/>
</dbReference>
<keyword evidence="5" id="KW-1185">Reference proteome</keyword>
<dbReference type="EMBL" id="BPVZ01000008">
    <property type="protein sequence ID" value="GKU94732.1"/>
    <property type="molecule type" value="Genomic_DNA"/>
</dbReference>